<comment type="caution">
    <text evidence="5">The sequence shown here is derived from an EMBL/GenBank/DDBJ whole genome shotgun (WGS) entry which is preliminary data.</text>
</comment>
<dbReference type="InterPro" id="IPR002933">
    <property type="entry name" value="Peptidase_M20"/>
</dbReference>
<dbReference type="Proteomes" id="UP001272242">
    <property type="component" value="Unassembled WGS sequence"/>
</dbReference>
<dbReference type="PANTHER" id="PTHR43270">
    <property type="entry name" value="BETA-ALA-HIS DIPEPTIDASE"/>
    <property type="match status" value="1"/>
</dbReference>
<evidence type="ECO:0000256" key="3">
    <source>
        <dbReference type="ARBA" id="ARBA00022801"/>
    </source>
</evidence>
<protein>
    <submittedName>
        <fullName evidence="5">M20/M25/M40 family metallo-hydrolase</fullName>
    </submittedName>
</protein>
<reference evidence="6" key="1">
    <citation type="journal article" date="2023" name="Mar. Drugs">
        <title>Gemmata algarum, a Novel Planctomycete Isolated from an Algal Mat, Displays Antimicrobial Activity.</title>
        <authorList>
            <person name="Kumar G."/>
            <person name="Kallscheuer N."/>
            <person name="Kashif M."/>
            <person name="Ahamad S."/>
            <person name="Jagadeeshwari U."/>
            <person name="Pannikurungottu S."/>
            <person name="Haufschild T."/>
            <person name="Kabuu M."/>
            <person name="Sasikala C."/>
            <person name="Jogler C."/>
            <person name="Ramana C."/>
        </authorList>
    </citation>
    <scope>NUCLEOTIDE SEQUENCE [LARGE SCALE GENOMIC DNA]</scope>
    <source>
        <strain evidence="6">JC673</strain>
    </source>
</reference>
<keyword evidence="6" id="KW-1185">Reference proteome</keyword>
<name>A0ABU5F6S2_9BACT</name>
<dbReference type="PANTHER" id="PTHR43270:SF12">
    <property type="entry name" value="SUCCINYL-DIAMINOPIMELATE DESUCCINYLASE"/>
    <property type="match status" value="1"/>
</dbReference>
<accession>A0ABU5F6S2</accession>
<dbReference type="Gene3D" id="3.30.70.360">
    <property type="match status" value="1"/>
</dbReference>
<keyword evidence="2" id="KW-0479">Metal-binding</keyword>
<dbReference type="InterPro" id="IPR051458">
    <property type="entry name" value="Cyt/Met_Dipeptidase"/>
</dbReference>
<organism evidence="5 6">
    <name type="scientific">Gemmata algarum</name>
    <dbReference type="NCBI Taxonomy" id="2975278"/>
    <lineage>
        <taxon>Bacteria</taxon>
        <taxon>Pseudomonadati</taxon>
        <taxon>Planctomycetota</taxon>
        <taxon>Planctomycetia</taxon>
        <taxon>Gemmatales</taxon>
        <taxon>Gemmataceae</taxon>
        <taxon>Gemmata</taxon>
    </lineage>
</organism>
<evidence type="ECO:0000313" key="6">
    <source>
        <dbReference type="Proteomes" id="UP001272242"/>
    </source>
</evidence>
<dbReference type="InterPro" id="IPR011650">
    <property type="entry name" value="Peptidase_M20_dimer"/>
</dbReference>
<evidence type="ECO:0000313" key="5">
    <source>
        <dbReference type="EMBL" id="MDY3563290.1"/>
    </source>
</evidence>
<proteinExistence type="predicted"/>
<evidence type="ECO:0000256" key="1">
    <source>
        <dbReference type="ARBA" id="ARBA00022670"/>
    </source>
</evidence>
<sequence>MQAAALDWLNKNHEEIVQGLAELVAIQSISTDGEHGAEIERTAKLTCDQMRHAGLHNVDVLRVGHSLPYAYGEWLEAPGKPTVFLYAHHDVQPVNFIEQWLSDPWKLTRRDGRLYARGSADDKGAISAQLAAVAAYRKTGNQLPVNIKMLVEGEEEVGSKNLLKFFETHRDRLKSDVIVVCDTENVEVGTPSITYSLRGIVAVRVDVTTAKIPVHSGMGGGSLPDAAIALNAILGRLYSEGGPYPIPGFYDQVRALSDKERVAFDKLPSDLEKIRSSIGMVPGARFAMEPGYSEYAQCWRRPAVTVIAQEASSIKGASNQVLPKASALVSVRIVPDQKPEQVLEKLTAFLKANPPWGCEVTVTPAGPPVDWWMTDPNGPAFEAALAAMRTGFDRDPVAVGCGGSIGFVGPLSDLFGGAPALLMGIEDPASNAHAPNESLHEGDFKKLMASLVALFANLGKLTPATVK</sequence>
<gene>
    <name evidence="5" type="ORF">R5W23_004790</name>
</gene>
<evidence type="ECO:0000256" key="2">
    <source>
        <dbReference type="ARBA" id="ARBA00022723"/>
    </source>
</evidence>
<feature type="domain" description="Peptidase M20 dimerisation" evidence="4">
    <location>
        <begin position="196"/>
        <end position="356"/>
    </location>
</feature>
<evidence type="ECO:0000259" key="4">
    <source>
        <dbReference type="Pfam" id="PF07687"/>
    </source>
</evidence>
<dbReference type="Pfam" id="PF01546">
    <property type="entry name" value="Peptidase_M20"/>
    <property type="match status" value="1"/>
</dbReference>
<keyword evidence="1" id="KW-0645">Protease</keyword>
<keyword evidence="3" id="KW-0378">Hydrolase</keyword>
<dbReference type="Pfam" id="PF07687">
    <property type="entry name" value="M20_dimer"/>
    <property type="match status" value="1"/>
</dbReference>
<dbReference type="Gene3D" id="3.40.630.10">
    <property type="entry name" value="Zn peptidases"/>
    <property type="match status" value="1"/>
</dbReference>
<dbReference type="NCBIfam" id="NF005914">
    <property type="entry name" value="PRK07907.1"/>
    <property type="match status" value="1"/>
</dbReference>
<dbReference type="RefSeq" id="WP_320689516.1">
    <property type="nucleotide sequence ID" value="NZ_JAXBLV010000233.1"/>
</dbReference>
<dbReference type="EMBL" id="JAXBLV010000233">
    <property type="protein sequence ID" value="MDY3563290.1"/>
    <property type="molecule type" value="Genomic_DNA"/>
</dbReference>
<dbReference type="SUPFAM" id="SSF53187">
    <property type="entry name" value="Zn-dependent exopeptidases"/>
    <property type="match status" value="1"/>
</dbReference>